<dbReference type="GeneID" id="94423526"/>
<sequence>MSFSRVLPYCLGSLAVLSGLAGAIPPPVSPADNVHETTVDIDRRDKATLYTVTFAHLPSYVTGDDFDAHIIGNSVLKVIVGGTNFDWFFKLADPIPNELTLKPPVEAERLAGDFTGAVWKVSVLIPKHFYSAPAAAPGAMPG</sequence>
<gene>
    <name evidence="2" type="ORF">CSUI_000081</name>
</gene>
<feature type="signal peptide" evidence="1">
    <location>
        <begin position="1"/>
        <end position="23"/>
    </location>
</feature>
<evidence type="ECO:0000313" key="2">
    <source>
        <dbReference type="EMBL" id="PHJ26060.1"/>
    </source>
</evidence>
<dbReference type="Proteomes" id="UP000221165">
    <property type="component" value="Unassembled WGS sequence"/>
</dbReference>
<comment type="caution">
    <text evidence="2">The sequence shown here is derived from an EMBL/GenBank/DDBJ whole genome shotgun (WGS) entry which is preliminary data.</text>
</comment>
<proteinExistence type="predicted"/>
<keyword evidence="3" id="KW-1185">Reference proteome</keyword>
<dbReference type="EMBL" id="MIGC01000031">
    <property type="protein sequence ID" value="PHJ26060.1"/>
    <property type="molecule type" value="Genomic_DNA"/>
</dbReference>
<dbReference type="AlphaFoldDB" id="A0A2C6L2E2"/>
<accession>A0A2C6L2E2</accession>
<name>A0A2C6L2E2_9APIC</name>
<evidence type="ECO:0000256" key="1">
    <source>
        <dbReference type="SAM" id="SignalP"/>
    </source>
</evidence>
<feature type="chain" id="PRO_5013401626" evidence="1">
    <location>
        <begin position="24"/>
        <end position="142"/>
    </location>
</feature>
<evidence type="ECO:0000313" key="3">
    <source>
        <dbReference type="Proteomes" id="UP000221165"/>
    </source>
</evidence>
<protein>
    <submittedName>
        <fullName evidence="2">Uncharacterized protein</fullName>
    </submittedName>
</protein>
<reference evidence="2 3" key="1">
    <citation type="journal article" date="2017" name="Int. J. Parasitol.">
        <title>The genome of the protozoan parasite Cystoisospora suis and a reverse vaccinology approach to identify vaccine candidates.</title>
        <authorList>
            <person name="Palmieri N."/>
            <person name="Shrestha A."/>
            <person name="Ruttkowski B."/>
            <person name="Beck T."/>
            <person name="Vogl C."/>
            <person name="Tomley F."/>
            <person name="Blake D.P."/>
            <person name="Joachim A."/>
        </authorList>
    </citation>
    <scope>NUCLEOTIDE SEQUENCE [LARGE SCALE GENOMIC DNA]</scope>
    <source>
        <strain evidence="2 3">Wien I</strain>
    </source>
</reference>
<keyword evidence="1" id="KW-0732">Signal</keyword>
<dbReference type="VEuPathDB" id="ToxoDB:CSUI_000081"/>
<dbReference type="OrthoDB" id="329219at2759"/>
<feature type="non-terminal residue" evidence="2">
    <location>
        <position position="142"/>
    </location>
</feature>
<organism evidence="2 3">
    <name type="scientific">Cystoisospora suis</name>
    <dbReference type="NCBI Taxonomy" id="483139"/>
    <lineage>
        <taxon>Eukaryota</taxon>
        <taxon>Sar</taxon>
        <taxon>Alveolata</taxon>
        <taxon>Apicomplexa</taxon>
        <taxon>Conoidasida</taxon>
        <taxon>Coccidia</taxon>
        <taxon>Eucoccidiorida</taxon>
        <taxon>Eimeriorina</taxon>
        <taxon>Sarcocystidae</taxon>
        <taxon>Cystoisospora</taxon>
    </lineage>
</organism>
<dbReference type="RefSeq" id="XP_067927706.1">
    <property type="nucleotide sequence ID" value="XM_068060315.1"/>
</dbReference>